<organism evidence="2 3">
    <name type="scientific">Candidatus Buchananbacteria bacterium CG10_big_fil_rev_8_21_14_0_10_42_9</name>
    <dbReference type="NCBI Taxonomy" id="1974526"/>
    <lineage>
        <taxon>Bacteria</taxon>
        <taxon>Candidatus Buchananiibacteriota</taxon>
    </lineage>
</organism>
<dbReference type="EMBL" id="PEZZ01000034">
    <property type="protein sequence ID" value="PIS04840.1"/>
    <property type="molecule type" value="Genomic_DNA"/>
</dbReference>
<reference evidence="3" key="1">
    <citation type="submission" date="2017-09" db="EMBL/GenBank/DDBJ databases">
        <title>Depth-based differentiation of microbial function through sediment-hosted aquifers and enrichment of novel symbionts in the deep terrestrial subsurface.</title>
        <authorList>
            <person name="Probst A.J."/>
            <person name="Ladd B."/>
            <person name="Jarett J.K."/>
            <person name="Geller-Mcgrath D.E."/>
            <person name="Sieber C.M.K."/>
            <person name="Emerson J.B."/>
            <person name="Anantharaman K."/>
            <person name="Thomas B.C."/>
            <person name="Malmstrom R."/>
            <person name="Stieglmeier M."/>
            <person name="Klingl A."/>
            <person name="Woyke T."/>
            <person name="Ryan C.M."/>
            <person name="Banfield J.F."/>
        </authorList>
    </citation>
    <scope>NUCLEOTIDE SEQUENCE [LARGE SCALE GENOMIC DNA]</scope>
</reference>
<feature type="domain" description="PRC-barrel" evidence="1">
    <location>
        <begin position="5"/>
        <end position="74"/>
    </location>
</feature>
<dbReference type="Gene3D" id="2.30.30.240">
    <property type="entry name" value="PRC-barrel domain"/>
    <property type="match status" value="1"/>
</dbReference>
<dbReference type="InterPro" id="IPR011033">
    <property type="entry name" value="PRC_barrel-like_sf"/>
</dbReference>
<sequence length="88" mass="9836">MLENQDLVNLPVETQSGESLGHINHFEIDPATQEVVKYYVKAGLIKNLWKDQLVIDRSQVISISKEKMVVEDTTSKVTQSNPKLAPTG</sequence>
<comment type="caution">
    <text evidence="2">The sequence shown here is derived from an EMBL/GenBank/DDBJ whole genome shotgun (WGS) entry which is preliminary data.</text>
</comment>
<dbReference type="Proteomes" id="UP000230935">
    <property type="component" value="Unassembled WGS sequence"/>
</dbReference>
<dbReference type="SUPFAM" id="SSF50346">
    <property type="entry name" value="PRC-barrel domain"/>
    <property type="match status" value="1"/>
</dbReference>
<gene>
    <name evidence="2" type="ORF">COT81_04250</name>
</gene>
<name>A0A2H0W2I7_9BACT</name>
<accession>A0A2H0W2I7</accession>
<dbReference type="AlphaFoldDB" id="A0A2H0W2I7"/>
<evidence type="ECO:0000313" key="2">
    <source>
        <dbReference type="EMBL" id="PIS04840.1"/>
    </source>
</evidence>
<dbReference type="InterPro" id="IPR027275">
    <property type="entry name" value="PRC-brl_dom"/>
</dbReference>
<protein>
    <recommendedName>
        <fullName evidence="1">PRC-barrel domain-containing protein</fullName>
    </recommendedName>
</protein>
<evidence type="ECO:0000259" key="1">
    <source>
        <dbReference type="Pfam" id="PF05239"/>
    </source>
</evidence>
<proteinExistence type="predicted"/>
<evidence type="ECO:0000313" key="3">
    <source>
        <dbReference type="Proteomes" id="UP000230935"/>
    </source>
</evidence>
<dbReference type="Pfam" id="PF05239">
    <property type="entry name" value="PRC"/>
    <property type="match status" value="1"/>
</dbReference>